<dbReference type="InterPro" id="IPR010982">
    <property type="entry name" value="Lambda_DNA-bd_dom_sf"/>
</dbReference>
<dbReference type="InterPro" id="IPR001387">
    <property type="entry name" value="Cro/C1-type_HTH"/>
</dbReference>
<dbReference type="PROSITE" id="PS50943">
    <property type="entry name" value="HTH_CROC1"/>
    <property type="match status" value="1"/>
</dbReference>
<feature type="domain" description="HTH cro/C1-type" evidence="1">
    <location>
        <begin position="120"/>
        <end position="175"/>
    </location>
</feature>
<protein>
    <recommendedName>
        <fullName evidence="1">HTH cro/C1-type domain-containing protein</fullName>
    </recommendedName>
</protein>
<dbReference type="Proteomes" id="UP000094025">
    <property type="component" value="Unassembled WGS sequence"/>
</dbReference>
<dbReference type="STRING" id="1472378.AU381_23535"/>
<dbReference type="OrthoDB" id="8389900at2"/>
<gene>
    <name evidence="2" type="ORF">AU381_23535</name>
</gene>
<comment type="caution">
    <text evidence="2">The sequence shown here is derived from an EMBL/GenBank/DDBJ whole genome shotgun (WGS) entry which is preliminary data.</text>
</comment>
<dbReference type="EMBL" id="LPUX01000061">
    <property type="protein sequence ID" value="OAP38531.1"/>
    <property type="molecule type" value="Genomic_DNA"/>
</dbReference>
<sequence>MESRKCIQRSNIALRAQNVDISRRRLLVGLMDFHGGSFRAARSLLGLGQAGVASRAEVDRNVVFRVEAGNYQRALRPQATKLKRFYEKVGIEFIEGTAEHGPGIRWDTNKVDELVHRAHLRAGRALVGMLQADLAAKANVSQSLISRFASGKTQTIPSIEFDKIASALRDKGVELIDEPKKREAGVQLILPLAQPDE</sequence>
<organism evidence="2 3">
    <name type="scientific">Sinorhizobium glycinis</name>
    <dbReference type="NCBI Taxonomy" id="1472378"/>
    <lineage>
        <taxon>Bacteria</taxon>
        <taxon>Pseudomonadati</taxon>
        <taxon>Pseudomonadota</taxon>
        <taxon>Alphaproteobacteria</taxon>
        <taxon>Hyphomicrobiales</taxon>
        <taxon>Rhizobiaceae</taxon>
        <taxon>Sinorhizobium/Ensifer group</taxon>
        <taxon>Sinorhizobium</taxon>
    </lineage>
</organism>
<evidence type="ECO:0000313" key="2">
    <source>
        <dbReference type="EMBL" id="OAP38531.1"/>
    </source>
</evidence>
<dbReference type="GO" id="GO:0003677">
    <property type="term" value="F:DNA binding"/>
    <property type="evidence" value="ECO:0007669"/>
    <property type="project" value="InterPro"/>
</dbReference>
<evidence type="ECO:0000259" key="1">
    <source>
        <dbReference type="PROSITE" id="PS50943"/>
    </source>
</evidence>
<reference evidence="2 3" key="1">
    <citation type="journal article" date="2016" name="Int. J. Syst. Evol. Microbiol.">
        <title>Ensifer glycinis sp. nov., an novel rhizobial species associated with Glycine spp.</title>
        <authorList>
            <person name="Yan H."/>
            <person name="Yan J."/>
            <person name="Sui X.H."/>
            <person name="Wang E.T."/>
            <person name="Chen W.X."/>
            <person name="Zhang X.X."/>
            <person name="Chen W.F."/>
        </authorList>
    </citation>
    <scope>NUCLEOTIDE SEQUENCE [LARGE SCALE GENOMIC DNA]</scope>
    <source>
        <strain evidence="2 3">CCBAU 23380</strain>
    </source>
</reference>
<accession>A0A178XTH1</accession>
<keyword evidence="3" id="KW-1185">Reference proteome</keyword>
<dbReference type="AlphaFoldDB" id="A0A178XTH1"/>
<proteinExistence type="predicted"/>
<dbReference type="Gene3D" id="1.10.260.40">
    <property type="entry name" value="lambda repressor-like DNA-binding domains"/>
    <property type="match status" value="2"/>
</dbReference>
<dbReference type="Pfam" id="PF01381">
    <property type="entry name" value="HTH_3"/>
    <property type="match status" value="1"/>
</dbReference>
<name>A0A178XTH1_9HYPH</name>
<evidence type="ECO:0000313" key="3">
    <source>
        <dbReference type="Proteomes" id="UP000094025"/>
    </source>
</evidence>
<dbReference type="SMART" id="SM00530">
    <property type="entry name" value="HTH_XRE"/>
    <property type="match status" value="2"/>
</dbReference>
<dbReference type="SUPFAM" id="SSF47413">
    <property type="entry name" value="lambda repressor-like DNA-binding domains"/>
    <property type="match status" value="1"/>
</dbReference>
<dbReference type="CDD" id="cd00093">
    <property type="entry name" value="HTH_XRE"/>
    <property type="match status" value="1"/>
</dbReference>
<dbReference type="RefSeq" id="WP_064243063.1">
    <property type="nucleotide sequence ID" value="NZ_LPUX01000061.1"/>
</dbReference>